<comment type="caution">
    <text evidence="3">The sequence shown here is derived from an EMBL/GenBank/DDBJ whole genome shotgun (WGS) entry which is preliminary data.</text>
</comment>
<keyword evidence="2" id="KW-0732">Signal</keyword>
<dbReference type="RefSeq" id="WP_149669273.1">
    <property type="nucleotide sequence ID" value="NZ_VTUZ01000004.1"/>
</dbReference>
<proteinExistence type="predicted"/>
<evidence type="ECO:0000313" key="3">
    <source>
        <dbReference type="EMBL" id="KAA1013590.1"/>
    </source>
</evidence>
<name>A0A5B0HET1_9BURK</name>
<dbReference type="AlphaFoldDB" id="A0A5B0HET1"/>
<feature type="signal peptide" evidence="2">
    <location>
        <begin position="1"/>
        <end position="19"/>
    </location>
</feature>
<reference evidence="3 4" key="1">
    <citation type="submission" date="2019-08" db="EMBL/GenBank/DDBJ databases">
        <title>Paraburkholderia sp. DCY113.</title>
        <authorList>
            <person name="Kang J."/>
        </authorList>
    </citation>
    <scope>NUCLEOTIDE SEQUENCE [LARGE SCALE GENOMIC DNA]</scope>
    <source>
        <strain evidence="3 4">DCY113</strain>
    </source>
</reference>
<evidence type="ECO:0000256" key="2">
    <source>
        <dbReference type="SAM" id="SignalP"/>
    </source>
</evidence>
<feature type="region of interest" description="Disordered" evidence="1">
    <location>
        <begin position="30"/>
        <end position="82"/>
    </location>
</feature>
<feature type="chain" id="PRO_5023142956" description="Secreted protein" evidence="2">
    <location>
        <begin position="20"/>
        <end position="82"/>
    </location>
</feature>
<evidence type="ECO:0000313" key="4">
    <source>
        <dbReference type="Proteomes" id="UP000325273"/>
    </source>
</evidence>
<organism evidence="3 4">
    <name type="scientific">Paraburkholderia panacisoli</name>
    <dbReference type="NCBI Taxonomy" id="2603818"/>
    <lineage>
        <taxon>Bacteria</taxon>
        <taxon>Pseudomonadati</taxon>
        <taxon>Pseudomonadota</taxon>
        <taxon>Betaproteobacteria</taxon>
        <taxon>Burkholderiales</taxon>
        <taxon>Burkholderiaceae</taxon>
        <taxon>Paraburkholderia</taxon>
    </lineage>
</organism>
<dbReference type="EMBL" id="VTUZ01000004">
    <property type="protein sequence ID" value="KAA1013590.1"/>
    <property type="molecule type" value="Genomic_DNA"/>
</dbReference>
<evidence type="ECO:0000256" key="1">
    <source>
        <dbReference type="SAM" id="MobiDB-lite"/>
    </source>
</evidence>
<dbReference type="Proteomes" id="UP000325273">
    <property type="component" value="Unassembled WGS sequence"/>
</dbReference>
<gene>
    <name evidence="3" type="ORF">FVF58_07530</name>
</gene>
<keyword evidence="4" id="KW-1185">Reference proteome</keyword>
<sequence>MKKIRSAEFLVGVAIVASAAALQMSENEQVQDAPPANAQAPMSSCGPLHDGLVPAGCEQPTRDERQTEHTEQLPYGGRQIWV</sequence>
<feature type="compositionally biased region" description="Basic and acidic residues" evidence="1">
    <location>
        <begin position="60"/>
        <end position="71"/>
    </location>
</feature>
<evidence type="ECO:0008006" key="5">
    <source>
        <dbReference type="Google" id="ProtNLM"/>
    </source>
</evidence>
<accession>A0A5B0HET1</accession>
<protein>
    <recommendedName>
        <fullName evidence="5">Secreted protein</fullName>
    </recommendedName>
</protein>